<dbReference type="HOGENOM" id="CLU_023912_1_0_2"/>
<evidence type="ECO:0000259" key="1">
    <source>
        <dbReference type="Pfam" id="PF13175"/>
    </source>
</evidence>
<dbReference type="KEGG" id="fpl:Ferp_0407"/>
<dbReference type="Proteomes" id="UP000002613">
    <property type="component" value="Chromosome"/>
</dbReference>
<dbReference type="PANTHER" id="PTHR43581">
    <property type="entry name" value="ATP/GTP PHOSPHATASE"/>
    <property type="match status" value="1"/>
</dbReference>
<proteinExistence type="predicted"/>
<evidence type="ECO:0000313" key="4">
    <source>
        <dbReference type="Proteomes" id="UP000002613"/>
    </source>
</evidence>
<dbReference type="OrthoDB" id="25344at2157"/>
<dbReference type="InterPro" id="IPR034139">
    <property type="entry name" value="TOPRIM_OLD"/>
</dbReference>
<dbReference type="AlphaFoldDB" id="D3S2Q4"/>
<accession>D3S2Q4</accession>
<sequence length="637" mass="72858">MKIERLEVKNFRSIYDLSVEFGRITVLIGRNSSGKTSILNAIRVIFENLDTISTEKNLDVNTITEQGLRDQIRGLWFYTHQNKPIKLAVSLNFDKEEGDTLKDICGLESGVEKAYIEVSIEKNDNQITWKLQNIVVYGHVTETVKIAKEALEGMKEIHSKVTKRNVDLKAERFNPLTQCVIVENGTVKNEEVLKSFLDIIKDKVYYIDTFSGVSKMADIPIKGLFTQSITPLELMNAIRNVIRTFALRKMLYDYLRQIRGNIYEYEQPDRAETLTKSYEGTSLSYELFGSGDQITEGILASIISKGKHHVFLIEEPEVHLHPAYVRSLAKVLEILANSLDVQLIIVTHSPDFIAGLKDKRFVIGVRKELIETELEGYLTILPATIVFYPFRGGRLSESLARELGVVPGYFLFSDAVILVEGNSDRILLQRYIDILIEKQLLENLPKLSYTIVPFGRRNLKELIKVFRDDYGLRVFVIADNDQQGRKAVNDAKEMELRENYEVFTTNRKDILCYIKSEDFVKALDESLRGNLEDKYDVVMQDKEIRSVIDEMKLHGACKNGEDLLHRLSGILFNVLKDVDENLLDILEWHKGSLIERDLKQKIAEKVAPKLTEVPDDIMRIILSIDREVGVAYGGRVI</sequence>
<dbReference type="InterPro" id="IPR051396">
    <property type="entry name" value="Bact_Antivir_Def_Nuclease"/>
</dbReference>
<dbReference type="PaxDb" id="589924-Ferp_0407"/>
<keyword evidence="4" id="KW-1185">Reference proteome</keyword>
<dbReference type="GO" id="GO:0016887">
    <property type="term" value="F:ATP hydrolysis activity"/>
    <property type="evidence" value="ECO:0007669"/>
    <property type="project" value="InterPro"/>
</dbReference>
<evidence type="ECO:0000313" key="3">
    <source>
        <dbReference type="EMBL" id="ADC64584.1"/>
    </source>
</evidence>
<dbReference type="SUPFAM" id="SSF52540">
    <property type="entry name" value="P-loop containing nucleoside triphosphate hydrolases"/>
    <property type="match status" value="1"/>
</dbReference>
<dbReference type="GO" id="GO:0005524">
    <property type="term" value="F:ATP binding"/>
    <property type="evidence" value="ECO:0007669"/>
    <property type="project" value="InterPro"/>
</dbReference>
<dbReference type="PANTHER" id="PTHR43581:SF4">
    <property type="entry name" value="ATP_GTP PHOSPHATASE"/>
    <property type="match status" value="1"/>
</dbReference>
<dbReference type="Pfam" id="PF13175">
    <property type="entry name" value="AAA_15"/>
    <property type="match status" value="1"/>
</dbReference>
<reference evidence="4" key="1">
    <citation type="submission" date="2010-02" db="EMBL/GenBank/DDBJ databases">
        <title>Complete sequence of Ferroglobus placidus DSM 10642.</title>
        <authorList>
            <consortium name="US DOE Joint Genome Institute"/>
            <person name="Lucas S."/>
            <person name="Copeland A."/>
            <person name="Lapidus A."/>
            <person name="Cheng J.-F."/>
            <person name="Bruce D."/>
            <person name="Goodwin L."/>
            <person name="Pitluck S."/>
            <person name="Saunders E."/>
            <person name="Brettin T."/>
            <person name="Detter J.C."/>
            <person name="Han C."/>
            <person name="Tapia R."/>
            <person name="Larimer F."/>
            <person name="Land M."/>
            <person name="Hauser L."/>
            <person name="Kyrpides N."/>
            <person name="Ivanova N."/>
            <person name="Holmes D."/>
            <person name="Lovley D."/>
            <person name="Kyrpides N."/>
            <person name="Anderson I.J."/>
            <person name="Woyke T."/>
        </authorList>
    </citation>
    <scope>NUCLEOTIDE SEQUENCE [LARGE SCALE GENOMIC DNA]</scope>
    <source>
        <strain evidence="4">DSM 10642 / AEDII12DO</strain>
    </source>
</reference>
<dbReference type="InterPro" id="IPR027417">
    <property type="entry name" value="P-loop_NTPase"/>
</dbReference>
<gene>
    <name evidence="3" type="ordered locus">Ferp_0407</name>
</gene>
<name>D3S2Q4_FERPA</name>
<dbReference type="GeneID" id="8777905"/>
<dbReference type="eggNOG" id="arCOG03235">
    <property type="taxonomic scope" value="Archaea"/>
</dbReference>
<dbReference type="CDD" id="cd01026">
    <property type="entry name" value="TOPRIM_OLD"/>
    <property type="match status" value="1"/>
</dbReference>
<dbReference type="InterPro" id="IPR041685">
    <property type="entry name" value="AAA_GajA/Old/RecF-like"/>
</dbReference>
<feature type="domain" description="OLD protein-like TOPRIM" evidence="2">
    <location>
        <begin position="411"/>
        <end position="481"/>
    </location>
</feature>
<protein>
    <submittedName>
        <fullName evidence="3">SMC domain protein</fullName>
    </submittedName>
</protein>
<reference evidence="3 4" key="2">
    <citation type="journal article" date="2011" name="Stand. Genomic Sci.">
        <title>Complete genome sequence of Ferroglobus placidus AEDII12DO.</title>
        <authorList>
            <person name="Anderson I."/>
            <person name="Risso C."/>
            <person name="Holmes D."/>
            <person name="Lucas S."/>
            <person name="Copeland A."/>
            <person name="Lapidus A."/>
            <person name="Cheng J.F."/>
            <person name="Bruce D."/>
            <person name="Goodwin L."/>
            <person name="Pitluck S."/>
            <person name="Saunders E."/>
            <person name="Brettin T."/>
            <person name="Detter J.C."/>
            <person name="Han C."/>
            <person name="Tapia R."/>
            <person name="Larimer F."/>
            <person name="Land M."/>
            <person name="Hauser L."/>
            <person name="Woyke T."/>
            <person name="Lovley D."/>
            <person name="Kyrpides N."/>
            <person name="Ivanova N."/>
        </authorList>
    </citation>
    <scope>NUCLEOTIDE SEQUENCE [LARGE SCALE GENOMIC DNA]</scope>
    <source>
        <strain evidence="4">DSM 10642 / AEDII12DO</strain>
    </source>
</reference>
<evidence type="ECO:0000259" key="2">
    <source>
        <dbReference type="Pfam" id="PF20469"/>
    </source>
</evidence>
<dbReference type="Pfam" id="PF20469">
    <property type="entry name" value="OLD-like_TOPRIM"/>
    <property type="match status" value="1"/>
</dbReference>
<feature type="domain" description="Endonuclease GajA/Old nuclease/RecF-like AAA" evidence="1">
    <location>
        <begin position="1"/>
        <end position="353"/>
    </location>
</feature>
<dbReference type="Gene3D" id="3.40.1360.10">
    <property type="match status" value="1"/>
</dbReference>
<dbReference type="EMBL" id="CP001899">
    <property type="protein sequence ID" value="ADC64584.1"/>
    <property type="molecule type" value="Genomic_DNA"/>
</dbReference>
<organism evidence="3 4">
    <name type="scientific">Ferroglobus placidus (strain DSM 10642 / AEDII12DO)</name>
    <dbReference type="NCBI Taxonomy" id="589924"/>
    <lineage>
        <taxon>Archaea</taxon>
        <taxon>Methanobacteriati</taxon>
        <taxon>Methanobacteriota</taxon>
        <taxon>Archaeoglobi</taxon>
        <taxon>Archaeoglobales</taxon>
        <taxon>Archaeoglobaceae</taxon>
        <taxon>Ferroglobus</taxon>
    </lineage>
</organism>
<dbReference type="Gene3D" id="3.40.50.300">
    <property type="entry name" value="P-loop containing nucleotide triphosphate hydrolases"/>
    <property type="match status" value="1"/>
</dbReference>
<dbReference type="RefSeq" id="WP_012964931.1">
    <property type="nucleotide sequence ID" value="NC_013849.1"/>
</dbReference>